<gene>
    <name evidence="1" type="ORF">M9H77_23794</name>
</gene>
<evidence type="ECO:0000313" key="2">
    <source>
        <dbReference type="Proteomes" id="UP001060085"/>
    </source>
</evidence>
<accession>A0ACC0AYE2</accession>
<sequence length="465" mass="52444">MCPLYDGIMSGSCGPPGAGPLCCQTVSDFCNLLFPPATPEDPGTSVVTSSEVIKSSARKEIWFQIDTLGVLLGIAAKPISILLCLQDSRFLEFQDSLIGMVETSLCNSLVYLGYFPDFAVSPTDQNLLDTLNVNSSDYKLKNGSTPVSIIFRIQYKSMNSTFNSYAMKRCYIGETILFKIDWKRSHLSIPKKNSWNQVNLPFNWRLDEATSSKKSENTNVYEIRSSLMHSLVEISFQRSRSHRSSSLALTISPSEHSTRYFLCSVRSEPDLDIPTSPTHSVMLGELNMLKIDLQNNFEINKEKLKEFSECREASILFCCRGGCHVDTGTGQSINSSASISSSIENIEVVSSPIGFSGLIAWYCKMSKNIQEISLDKETLNKIQNPLLEHNPNPYQANDELDQFNQIQEDDIPEDYRGAAEEKREPKKIESYTFAACLTGLLSRNWLRNHVVLIIRFYFVSKRRRR</sequence>
<proteinExistence type="predicted"/>
<comment type="caution">
    <text evidence="1">The sequence shown here is derived from an EMBL/GenBank/DDBJ whole genome shotgun (WGS) entry which is preliminary data.</text>
</comment>
<evidence type="ECO:0000313" key="1">
    <source>
        <dbReference type="EMBL" id="KAI5664471.1"/>
    </source>
</evidence>
<keyword evidence="2" id="KW-1185">Reference proteome</keyword>
<name>A0ACC0AYE2_CATRO</name>
<dbReference type="Proteomes" id="UP001060085">
    <property type="component" value="Linkage Group LG05"/>
</dbReference>
<organism evidence="1 2">
    <name type="scientific">Catharanthus roseus</name>
    <name type="common">Madagascar periwinkle</name>
    <name type="synonym">Vinca rosea</name>
    <dbReference type="NCBI Taxonomy" id="4058"/>
    <lineage>
        <taxon>Eukaryota</taxon>
        <taxon>Viridiplantae</taxon>
        <taxon>Streptophyta</taxon>
        <taxon>Embryophyta</taxon>
        <taxon>Tracheophyta</taxon>
        <taxon>Spermatophyta</taxon>
        <taxon>Magnoliopsida</taxon>
        <taxon>eudicotyledons</taxon>
        <taxon>Gunneridae</taxon>
        <taxon>Pentapetalae</taxon>
        <taxon>asterids</taxon>
        <taxon>lamiids</taxon>
        <taxon>Gentianales</taxon>
        <taxon>Apocynaceae</taxon>
        <taxon>Rauvolfioideae</taxon>
        <taxon>Vinceae</taxon>
        <taxon>Catharanthinae</taxon>
        <taxon>Catharanthus</taxon>
    </lineage>
</organism>
<reference evidence="2" key="1">
    <citation type="journal article" date="2023" name="Nat. Plants">
        <title>Single-cell RNA sequencing provides a high-resolution roadmap for understanding the multicellular compartmentation of specialized metabolism.</title>
        <authorList>
            <person name="Sun S."/>
            <person name="Shen X."/>
            <person name="Li Y."/>
            <person name="Li Y."/>
            <person name="Wang S."/>
            <person name="Li R."/>
            <person name="Zhang H."/>
            <person name="Shen G."/>
            <person name="Guo B."/>
            <person name="Wei J."/>
            <person name="Xu J."/>
            <person name="St-Pierre B."/>
            <person name="Chen S."/>
            <person name="Sun C."/>
        </authorList>
    </citation>
    <scope>NUCLEOTIDE SEQUENCE [LARGE SCALE GENOMIC DNA]</scope>
</reference>
<protein>
    <submittedName>
        <fullName evidence="1">Uncharacterized protein</fullName>
    </submittedName>
</protein>
<dbReference type="EMBL" id="CM044705">
    <property type="protein sequence ID" value="KAI5664471.1"/>
    <property type="molecule type" value="Genomic_DNA"/>
</dbReference>